<dbReference type="EMBL" id="KN847323">
    <property type="protein sequence ID" value="KIW50140.1"/>
    <property type="molecule type" value="Genomic_DNA"/>
</dbReference>
<dbReference type="AlphaFoldDB" id="A0A0D2E5Y3"/>
<accession>A0A0D2E5Y3</accession>
<dbReference type="Proteomes" id="UP000054342">
    <property type="component" value="Unassembled WGS sequence"/>
</dbReference>
<sequence>MPVPRRKDGKLFVDASASVTYLPDMLHDVVYQPTELVRDAMVMYIQIRGSLAVYKVREDLVRLLRDLCPKVDTTVQKMLLEAQVPALLTQTWQASAMMTREPFIKYFHFMRRRRDHWHQSLKPKLLECDESTRSSLNKCLARVVSSYKTGVEILNGELSKLEERFAGFEKEGLVLNQINEKVSEAQEAMEEDFRHLCMSYMSYKMQRETGERLKLMIAQTCLRKVSANVQDLRGWLDIIMEQERQATELADGLNDTPMGGTGC</sequence>
<keyword evidence="2" id="KW-1185">Reference proteome</keyword>
<reference evidence="1 2" key="1">
    <citation type="submission" date="2015-01" db="EMBL/GenBank/DDBJ databases">
        <title>The Genome Sequence of Exophiala xenobiotica CBS118157.</title>
        <authorList>
            <consortium name="The Broad Institute Genomics Platform"/>
            <person name="Cuomo C."/>
            <person name="de Hoog S."/>
            <person name="Gorbushina A."/>
            <person name="Stielow B."/>
            <person name="Teixiera M."/>
            <person name="Abouelleil A."/>
            <person name="Chapman S.B."/>
            <person name="Priest M."/>
            <person name="Young S.K."/>
            <person name="Wortman J."/>
            <person name="Nusbaum C."/>
            <person name="Birren B."/>
        </authorList>
    </citation>
    <scope>NUCLEOTIDE SEQUENCE [LARGE SCALE GENOMIC DNA]</scope>
    <source>
        <strain evidence="1 2">CBS 118157</strain>
    </source>
</reference>
<name>A0A0D2E5Y3_9EURO</name>
<proteinExistence type="predicted"/>
<dbReference type="OrthoDB" id="10545800at2759"/>
<dbReference type="GeneID" id="25333664"/>
<evidence type="ECO:0000313" key="1">
    <source>
        <dbReference type="EMBL" id="KIW50140.1"/>
    </source>
</evidence>
<evidence type="ECO:0000313" key="2">
    <source>
        <dbReference type="Proteomes" id="UP000054342"/>
    </source>
</evidence>
<organism evidence="1 2">
    <name type="scientific">Exophiala xenobiotica</name>
    <dbReference type="NCBI Taxonomy" id="348802"/>
    <lineage>
        <taxon>Eukaryota</taxon>
        <taxon>Fungi</taxon>
        <taxon>Dikarya</taxon>
        <taxon>Ascomycota</taxon>
        <taxon>Pezizomycotina</taxon>
        <taxon>Eurotiomycetes</taxon>
        <taxon>Chaetothyriomycetidae</taxon>
        <taxon>Chaetothyriales</taxon>
        <taxon>Herpotrichiellaceae</taxon>
        <taxon>Exophiala</taxon>
    </lineage>
</organism>
<gene>
    <name evidence="1" type="ORF">PV05_11756</name>
</gene>
<protein>
    <submittedName>
        <fullName evidence="1">Uncharacterized protein</fullName>
    </submittedName>
</protein>
<dbReference type="RefSeq" id="XP_013310724.1">
    <property type="nucleotide sequence ID" value="XM_013455270.1"/>
</dbReference>
<dbReference type="HOGENOM" id="CLU_1057810_0_0_1"/>